<dbReference type="InterPro" id="IPR003115">
    <property type="entry name" value="ParB_N"/>
</dbReference>
<protein>
    <submittedName>
        <fullName evidence="4">Chromosome partitioning protein, ParB family</fullName>
    </submittedName>
</protein>
<name>A0A1X7FXC7_9HYPH</name>
<feature type="domain" description="ParB-like N-terminal" evidence="3">
    <location>
        <begin position="77"/>
        <end position="169"/>
    </location>
</feature>
<dbReference type="OrthoDB" id="7908920at2"/>
<sequence>MTKPPRRSSITASFGALTADIKAARPSPPEQTTSVQAPAPSRVGAGVISVTHRAISDIRNERDRLQALLDAGAAGSVELTPDTIDPSPFPDRLPDDGDADFALFKQSFEAEGQRVPIQVRPHPTQAGRYQVIYGHRRLRAARELGRKIKALVIEMSDHDLAVSQGIENAGRQDLSWIERALFASRMEQAGIKPRDIKAALTIDDPELTRMRSVYRSVPLDLIEAIGRAPKIGRPRWGELAKLLTNDAAVDAARRTLSAGKVQKDSNERFQLVFSALSTKTPAQQPSDLEFTDRSGARLCKLRISSKELRMTLEGKRGAEFAAFLHDQMQELIDRFEAQAAGE</sequence>
<dbReference type="CDD" id="cd16405">
    <property type="entry name" value="RepB_like_N"/>
    <property type="match status" value="1"/>
</dbReference>
<dbReference type="RefSeq" id="WP_085423930.1">
    <property type="nucleotide sequence ID" value="NZ_FXAF01000008.1"/>
</dbReference>
<dbReference type="PANTHER" id="PTHR33375">
    <property type="entry name" value="CHROMOSOME-PARTITIONING PROTEIN PARB-RELATED"/>
    <property type="match status" value="1"/>
</dbReference>
<dbReference type="InterPro" id="IPR004437">
    <property type="entry name" value="ParB/RepB/Spo0J"/>
</dbReference>
<dbReference type="Pfam" id="PF02195">
    <property type="entry name" value="ParB_N"/>
    <property type="match status" value="1"/>
</dbReference>
<dbReference type="InterPro" id="IPR017819">
    <property type="entry name" value="Plasmid_partition_RepB"/>
</dbReference>
<dbReference type="InterPro" id="IPR011111">
    <property type="entry name" value="Plasmid_RepB"/>
</dbReference>
<accession>A0A1X7FXC7</accession>
<evidence type="ECO:0000313" key="5">
    <source>
        <dbReference type="Proteomes" id="UP000192903"/>
    </source>
</evidence>
<dbReference type="Gene3D" id="3.90.1530.30">
    <property type="match status" value="1"/>
</dbReference>
<evidence type="ECO:0000259" key="3">
    <source>
        <dbReference type="SMART" id="SM00470"/>
    </source>
</evidence>
<gene>
    <name evidence="4" type="ORF">SAMN02982989_1056</name>
</gene>
<organism evidence="4 5">
    <name type="scientific">Xaviernesmea oryzae</name>
    <dbReference type="NCBI Taxonomy" id="464029"/>
    <lineage>
        <taxon>Bacteria</taxon>
        <taxon>Pseudomonadati</taxon>
        <taxon>Pseudomonadota</taxon>
        <taxon>Alphaproteobacteria</taxon>
        <taxon>Hyphomicrobiales</taxon>
        <taxon>Rhizobiaceae</taxon>
        <taxon>Rhizobium/Agrobacterium group</taxon>
        <taxon>Xaviernesmea</taxon>
    </lineage>
</organism>
<dbReference type="NCBIfam" id="TIGR03454">
    <property type="entry name" value="partition_RepB"/>
    <property type="match status" value="1"/>
</dbReference>
<evidence type="ECO:0000256" key="2">
    <source>
        <dbReference type="SAM" id="MobiDB-lite"/>
    </source>
</evidence>
<dbReference type="PANTHER" id="PTHR33375:SF1">
    <property type="entry name" value="CHROMOSOME-PARTITIONING PROTEIN PARB-RELATED"/>
    <property type="match status" value="1"/>
</dbReference>
<evidence type="ECO:0000313" key="4">
    <source>
        <dbReference type="EMBL" id="SMF60378.1"/>
    </source>
</evidence>
<dbReference type="AlphaFoldDB" id="A0A1X7FXC7"/>
<dbReference type="NCBIfam" id="TIGR00180">
    <property type="entry name" value="parB_part"/>
    <property type="match status" value="1"/>
</dbReference>
<dbReference type="SUPFAM" id="SSF110849">
    <property type="entry name" value="ParB/Sulfiredoxin"/>
    <property type="match status" value="1"/>
</dbReference>
<dbReference type="GO" id="GO:0005694">
    <property type="term" value="C:chromosome"/>
    <property type="evidence" value="ECO:0007669"/>
    <property type="project" value="TreeGrafter"/>
</dbReference>
<comment type="similarity">
    <text evidence="1">Belongs to the ParB family.</text>
</comment>
<feature type="region of interest" description="Disordered" evidence="2">
    <location>
        <begin position="22"/>
        <end position="42"/>
    </location>
</feature>
<dbReference type="GO" id="GO:0003677">
    <property type="term" value="F:DNA binding"/>
    <property type="evidence" value="ECO:0007669"/>
    <property type="project" value="InterPro"/>
</dbReference>
<dbReference type="InterPro" id="IPR036086">
    <property type="entry name" value="ParB/Sulfiredoxin_sf"/>
</dbReference>
<dbReference type="SMART" id="SM00470">
    <property type="entry name" value="ParB"/>
    <property type="match status" value="1"/>
</dbReference>
<dbReference type="GO" id="GO:0007059">
    <property type="term" value="P:chromosome segregation"/>
    <property type="evidence" value="ECO:0007669"/>
    <property type="project" value="TreeGrafter"/>
</dbReference>
<dbReference type="STRING" id="464029.SAMN02982989_1056"/>
<dbReference type="EMBL" id="FXAF01000008">
    <property type="protein sequence ID" value="SMF60378.1"/>
    <property type="molecule type" value="Genomic_DNA"/>
</dbReference>
<keyword evidence="5" id="KW-1185">Reference proteome</keyword>
<dbReference type="InterPro" id="IPR037972">
    <property type="entry name" value="RepB_N"/>
</dbReference>
<reference evidence="5" key="1">
    <citation type="submission" date="2017-04" db="EMBL/GenBank/DDBJ databases">
        <authorList>
            <person name="Varghese N."/>
            <person name="Submissions S."/>
        </authorList>
    </citation>
    <scope>NUCLEOTIDE SEQUENCE [LARGE SCALE GENOMIC DNA]</scope>
    <source>
        <strain evidence="5">B4P</strain>
    </source>
</reference>
<proteinExistence type="inferred from homology"/>
<dbReference type="Pfam" id="PF07506">
    <property type="entry name" value="RepB"/>
    <property type="match status" value="1"/>
</dbReference>
<evidence type="ECO:0000256" key="1">
    <source>
        <dbReference type="ARBA" id="ARBA00006295"/>
    </source>
</evidence>
<dbReference type="Proteomes" id="UP000192903">
    <property type="component" value="Unassembled WGS sequence"/>
</dbReference>
<dbReference type="InterPro" id="IPR050336">
    <property type="entry name" value="Chromosome_partition/occlusion"/>
</dbReference>